<dbReference type="AlphaFoldDB" id="A0A6J4S5T8"/>
<protein>
    <submittedName>
        <fullName evidence="1">Uncharacterized protein</fullName>
    </submittedName>
</protein>
<accession>A0A6J4S5T8</accession>
<sequence>MGFSPGDRRGFVEMHGRMAGVLSSRGEYGLIGGADHLSIFTGKGGPGS</sequence>
<gene>
    <name evidence="1" type="ORF">AVDCRST_MAG25-2921</name>
</gene>
<proteinExistence type="predicted"/>
<reference evidence="1" key="1">
    <citation type="submission" date="2020-02" db="EMBL/GenBank/DDBJ databases">
        <authorList>
            <person name="Meier V. D."/>
        </authorList>
    </citation>
    <scope>NUCLEOTIDE SEQUENCE</scope>
    <source>
        <strain evidence="1">AVDCRST_MAG25</strain>
    </source>
</reference>
<dbReference type="EMBL" id="CADCVI010000194">
    <property type="protein sequence ID" value="CAA9483543.1"/>
    <property type="molecule type" value="Genomic_DNA"/>
</dbReference>
<evidence type="ECO:0000313" key="1">
    <source>
        <dbReference type="EMBL" id="CAA9483543.1"/>
    </source>
</evidence>
<organism evidence="1">
    <name type="scientific">uncultured Rubrobacteraceae bacterium</name>
    <dbReference type="NCBI Taxonomy" id="349277"/>
    <lineage>
        <taxon>Bacteria</taxon>
        <taxon>Bacillati</taxon>
        <taxon>Actinomycetota</taxon>
        <taxon>Rubrobacteria</taxon>
        <taxon>Rubrobacterales</taxon>
        <taxon>Rubrobacteraceae</taxon>
        <taxon>environmental samples</taxon>
    </lineage>
</organism>
<name>A0A6J4S5T8_9ACTN</name>